<sequence length="920" mass="99229">MSRKLLALLTTLLLLLTLATYVYYRRTLAAVPVDPYALVPDDAVLVLSTHDHPTLVRHLQETELWDNLTAVRYFQQAAGHLALADSLAGGNSRRRNGLLNLLGRKLVITSVHVTGPGEFDVLYQVPLSRVSEYRQVRGLLETLGRDARYRLATRDYEGQELTVLTERRSELSLTVFNYRNHLLISTNAGLVEAVVRRLAHPDAPTVLASFGTTDLLKLRGVDGSLLINYRRLPQFLDVLFRRDAHGQVDQLAGLVSQGLLGLKLDGSRAQLQGFSNPETARGALQQRLSGQPAQPLRLSEFISTRTALLLHLAAQPARTWPRAGTPLVDSLGRNAALDSLRATFGGEMAIGYLAAVAAGSRPGRLALVRCPAPARTAQWLARLRRIEGSSPAFTKVGPYEIHPVGFTEAEVLGPLLAPARPGAVEVAASAGVLVGSYLVLSDELTLNGYLADVMAGRTWAQTPAQVSFLQETLPRARLSIFVDTRNSWNALLGVLTEDRRAGLLRNEALFKRFPQFAFQLMPAENEAAPDAQYYTQLLLRHPDLGPAITQAGGAAANGRVLAFQHSLVGMPTVLPALGTRIPAVVVQDSAGTLHFVSADNAVLWSDTLAGPAVGQALLPSGGGVPGGLLLGAGHRLHLLANDGREVLPFPLNLPDTVHIAALLAAPAGPDAPARLLARTAGHELRLLDARGHLFPGWQPKRLDFPLAGEPALLSVSGRDVVVAPLQNGYVYAFDGQGNLFPGFPLSLGARLAGNLLVQAGTTLGRTHLTAMNQHGELVTFTLSGDILTRRRVATWSRTARFHLVPDARGRSFVVTREDGNQLDVYLPNQAAPLLTQRFVTSGEMPVQLFDFSNGRRLVAVTEPGPGQVYLYNGKGRLLGDAPLPSTGTGIGLSYDATTDAYQLVRIVGRELRRTELKLAQ</sequence>
<dbReference type="RefSeq" id="WP_168672738.1">
    <property type="nucleotide sequence ID" value="NZ_JAAVTK010000004.1"/>
</dbReference>
<keyword evidence="2" id="KW-1185">Reference proteome</keyword>
<proteinExistence type="predicted"/>
<name>A0ABX1HIW7_9BACT</name>
<comment type="caution">
    <text evidence="1">The sequence shown here is derived from an EMBL/GenBank/DDBJ whole genome shotgun (WGS) entry which is preliminary data.</text>
</comment>
<evidence type="ECO:0000313" key="1">
    <source>
        <dbReference type="EMBL" id="NKI89087.1"/>
    </source>
</evidence>
<gene>
    <name evidence="1" type="ORF">HBN54_001682</name>
</gene>
<protein>
    <recommendedName>
        <fullName evidence="3">DUF3352 domain-containing protein</fullName>
    </recommendedName>
</protein>
<dbReference type="SUPFAM" id="SSF75011">
    <property type="entry name" value="3-carboxy-cis,cis-mucoante lactonizing enzyme"/>
    <property type="match status" value="1"/>
</dbReference>
<organism evidence="1 2">
    <name type="scientific">Hymenobacter artigasi</name>
    <dbReference type="NCBI Taxonomy" id="2719616"/>
    <lineage>
        <taxon>Bacteria</taxon>
        <taxon>Pseudomonadati</taxon>
        <taxon>Bacteroidota</taxon>
        <taxon>Cytophagia</taxon>
        <taxon>Cytophagales</taxon>
        <taxon>Hymenobacteraceae</taxon>
        <taxon>Hymenobacter</taxon>
    </lineage>
</organism>
<dbReference type="Proteomes" id="UP000717634">
    <property type="component" value="Unassembled WGS sequence"/>
</dbReference>
<evidence type="ECO:0008006" key="3">
    <source>
        <dbReference type="Google" id="ProtNLM"/>
    </source>
</evidence>
<reference evidence="1 2" key="1">
    <citation type="submission" date="2020-03" db="EMBL/GenBank/DDBJ databases">
        <title>Genomic Encyclopedia of Type Strains, Phase IV (KMG-V): Genome sequencing to study the core and pangenomes of soil and plant-associated prokaryotes.</title>
        <authorList>
            <person name="Whitman W."/>
        </authorList>
    </citation>
    <scope>NUCLEOTIDE SEQUENCE [LARGE SCALE GENOMIC DNA]</scope>
    <source>
        <strain evidence="1 2">1B</strain>
    </source>
</reference>
<accession>A0ABX1HIW7</accession>
<dbReference type="EMBL" id="JAAVTK010000004">
    <property type="protein sequence ID" value="NKI89087.1"/>
    <property type="molecule type" value="Genomic_DNA"/>
</dbReference>
<evidence type="ECO:0000313" key="2">
    <source>
        <dbReference type="Proteomes" id="UP000717634"/>
    </source>
</evidence>